<dbReference type="Pfam" id="PF00534">
    <property type="entry name" value="Glycos_transf_1"/>
    <property type="match status" value="1"/>
</dbReference>
<keyword evidence="4" id="KW-0328">Glycosyltransferase</keyword>
<dbReference type="InterPro" id="IPR001296">
    <property type="entry name" value="Glyco_trans_1"/>
</dbReference>
<dbReference type="PANTHER" id="PTHR46401">
    <property type="entry name" value="GLYCOSYLTRANSFERASE WBBK-RELATED"/>
    <property type="match status" value="1"/>
</dbReference>
<proteinExistence type="predicted"/>
<comment type="caution">
    <text evidence="4">The sequence shown here is derived from an EMBL/GenBank/DDBJ whole genome shotgun (WGS) entry which is preliminary data.</text>
</comment>
<accession>A0ABW3RHB9</accession>
<protein>
    <submittedName>
        <fullName evidence="4">Glycosyltransferase family 4 protein</fullName>
        <ecNumber evidence="4">2.4.-.-</ecNumber>
    </submittedName>
</protein>
<dbReference type="EC" id="2.4.-.-" evidence="4"/>
<gene>
    <name evidence="4" type="ORF">ACFQ2C_02435</name>
</gene>
<dbReference type="SUPFAM" id="SSF53756">
    <property type="entry name" value="UDP-Glycosyltransferase/glycogen phosphorylase"/>
    <property type="match status" value="1"/>
</dbReference>
<dbReference type="RefSeq" id="WP_380894611.1">
    <property type="nucleotide sequence ID" value="NZ_JBHTKY010000002.1"/>
</dbReference>
<evidence type="ECO:0000259" key="3">
    <source>
        <dbReference type="Pfam" id="PF13439"/>
    </source>
</evidence>
<dbReference type="Proteomes" id="UP001597205">
    <property type="component" value="Unassembled WGS sequence"/>
</dbReference>
<organism evidence="4 5">
    <name type="scientific">Sphingobacterium daejeonense</name>
    <dbReference type="NCBI Taxonomy" id="371142"/>
    <lineage>
        <taxon>Bacteria</taxon>
        <taxon>Pseudomonadati</taxon>
        <taxon>Bacteroidota</taxon>
        <taxon>Sphingobacteriia</taxon>
        <taxon>Sphingobacteriales</taxon>
        <taxon>Sphingobacteriaceae</taxon>
        <taxon>Sphingobacterium</taxon>
    </lineage>
</organism>
<dbReference type="Pfam" id="PF13439">
    <property type="entry name" value="Glyco_transf_4"/>
    <property type="match status" value="1"/>
</dbReference>
<evidence type="ECO:0000313" key="5">
    <source>
        <dbReference type="Proteomes" id="UP001597205"/>
    </source>
</evidence>
<reference evidence="5" key="1">
    <citation type="journal article" date="2019" name="Int. J. Syst. Evol. Microbiol.">
        <title>The Global Catalogue of Microorganisms (GCM) 10K type strain sequencing project: providing services to taxonomists for standard genome sequencing and annotation.</title>
        <authorList>
            <consortium name="The Broad Institute Genomics Platform"/>
            <consortium name="The Broad Institute Genome Sequencing Center for Infectious Disease"/>
            <person name="Wu L."/>
            <person name="Ma J."/>
        </authorList>
    </citation>
    <scope>NUCLEOTIDE SEQUENCE [LARGE SCALE GENOMIC DNA]</scope>
    <source>
        <strain evidence="5">CCUG 52468</strain>
    </source>
</reference>
<evidence type="ECO:0000256" key="1">
    <source>
        <dbReference type="ARBA" id="ARBA00022679"/>
    </source>
</evidence>
<dbReference type="CDD" id="cd03801">
    <property type="entry name" value="GT4_PimA-like"/>
    <property type="match status" value="1"/>
</dbReference>
<dbReference type="Gene3D" id="3.40.50.2000">
    <property type="entry name" value="Glycogen Phosphorylase B"/>
    <property type="match status" value="2"/>
</dbReference>
<keyword evidence="1 4" id="KW-0808">Transferase</keyword>
<sequence>MEILFVSHKYPPSTGGMEKQSYELIHAISRHAIVHKLVYQKGEGSLLKFFWNLNSNIKNMLELHPGIQLIHFNDGLIASLALFHSGYEHIKRVVTIHGLDVVFPLVYFQKQILPRFNKYDHIIAVSRATAAAAIERGIAKEKVTVIKNGVNRHLASSEIIPLEQLLAYYPQLNVKKKYFVTLGRPVKRKGFSWLLKEVVPHMPDDFQLLMIGPFNKKAGFTEKILRVFPPKIYHLITLFLGYPSDEREIRHLLKESHIRKKVQHLGKIPFSHLQSLLAHSLAFLMPNIRVSGDMEGFGLVCLEASISGTLVVAAAIEGITDAVQDKKNGILLQSGDREAWINRLEEIMDFSAEYQKDAKLYQIFSRENYGWEIMGQEYFKTFKKLTYPKSSLKLVHSKEI</sequence>
<feature type="domain" description="Glycosyltransferase subfamily 4-like N-terminal" evidence="3">
    <location>
        <begin position="43"/>
        <end position="151"/>
    </location>
</feature>
<dbReference type="InterPro" id="IPR028098">
    <property type="entry name" value="Glyco_trans_4-like_N"/>
</dbReference>
<dbReference type="PANTHER" id="PTHR46401:SF2">
    <property type="entry name" value="GLYCOSYLTRANSFERASE WBBK-RELATED"/>
    <property type="match status" value="1"/>
</dbReference>
<evidence type="ECO:0000313" key="4">
    <source>
        <dbReference type="EMBL" id="MFD1164455.1"/>
    </source>
</evidence>
<dbReference type="EMBL" id="JBHTKY010000002">
    <property type="protein sequence ID" value="MFD1164455.1"/>
    <property type="molecule type" value="Genomic_DNA"/>
</dbReference>
<evidence type="ECO:0000259" key="2">
    <source>
        <dbReference type="Pfam" id="PF00534"/>
    </source>
</evidence>
<keyword evidence="5" id="KW-1185">Reference proteome</keyword>
<dbReference type="GO" id="GO:0016757">
    <property type="term" value="F:glycosyltransferase activity"/>
    <property type="evidence" value="ECO:0007669"/>
    <property type="project" value="UniProtKB-KW"/>
</dbReference>
<feature type="domain" description="Glycosyl transferase family 1" evidence="2">
    <location>
        <begin position="173"/>
        <end position="351"/>
    </location>
</feature>
<name>A0ABW3RHB9_9SPHI</name>